<dbReference type="PROSITE" id="PS50090">
    <property type="entry name" value="MYB_LIKE"/>
    <property type="match status" value="1"/>
</dbReference>
<evidence type="ECO:0000256" key="1">
    <source>
        <dbReference type="SAM" id="MobiDB-lite"/>
    </source>
</evidence>
<organism evidence="4 5">
    <name type="scientific">Arthrobotrys musiformis</name>
    <dbReference type="NCBI Taxonomy" id="47236"/>
    <lineage>
        <taxon>Eukaryota</taxon>
        <taxon>Fungi</taxon>
        <taxon>Dikarya</taxon>
        <taxon>Ascomycota</taxon>
        <taxon>Pezizomycotina</taxon>
        <taxon>Orbiliomycetes</taxon>
        <taxon>Orbiliales</taxon>
        <taxon>Orbiliaceae</taxon>
        <taxon>Arthrobotrys</taxon>
    </lineage>
</organism>
<sequence>MALMASYEKLPSPESEIPGPPNSSSWARLKCSPPSCERILGEQFGPHSQQTVQLEDEKLTENVIGRENQGQLDLSFILANVGHIDKAASSCLDYFLRGKVSKNDAITHTHTNDSGNILQMARPPTERRRSFHTCTQNAHITHNINPGNLDRNFNPVFRKINLTAFYIHILYSDAVMYDTLRGWDQMLARVDCYKHVEDTASFHFVKELRTHVYIRGMVMQHNRAQAKDSNSMDKILLDAFCVEDAPNSRYFKRTSTFMQKLEGSKLKGWAFERGEIKEIKKTFRKDLIDHISGLRGYIKDADGIQIADLATLQKDYPYQKLQSKCLDWLKEAFDHTTESSFSAKSPYELTAPLSPYMRTTKRTEGREISSDSLISPMQSSQTKARSRCNTPANFFTGSNTKFKIGAGWRERRERRIPLLPKKNHSNERRDAGTSIGFCHYDGTPTKLAPPRFVARPPADEERYPLLPEGTLSNRSDKEAKKDKKLQFDDALSNRIGGASVKGMRGFHTPRARKAWLESEVETLIEAIGEIGTRWSVIRDKYFLGTRSDVNLKDKARNMKFKYLKQVIPSSSMRNSN</sequence>
<feature type="region of interest" description="Disordered" evidence="1">
    <location>
        <begin position="364"/>
        <end position="391"/>
    </location>
</feature>
<keyword evidence="5" id="KW-1185">Reference proteome</keyword>
<dbReference type="InterPro" id="IPR001005">
    <property type="entry name" value="SANT/Myb"/>
</dbReference>
<protein>
    <recommendedName>
        <fullName evidence="6">Myb-like domain-containing protein</fullName>
    </recommendedName>
</protein>
<comment type="caution">
    <text evidence="4">The sequence shown here is derived from an EMBL/GenBank/DDBJ whole genome shotgun (WGS) entry which is preliminary data.</text>
</comment>
<feature type="compositionally biased region" description="Polar residues" evidence="1">
    <location>
        <begin position="370"/>
        <end position="391"/>
    </location>
</feature>
<feature type="domain" description="HTH myb-type" evidence="3">
    <location>
        <begin position="507"/>
        <end position="563"/>
    </location>
</feature>
<dbReference type="EMBL" id="JAVHJL010000012">
    <property type="protein sequence ID" value="KAK6495923.1"/>
    <property type="molecule type" value="Genomic_DNA"/>
</dbReference>
<dbReference type="PROSITE" id="PS51294">
    <property type="entry name" value="HTH_MYB"/>
    <property type="match status" value="1"/>
</dbReference>
<evidence type="ECO:0008006" key="6">
    <source>
        <dbReference type="Google" id="ProtNLM"/>
    </source>
</evidence>
<evidence type="ECO:0000259" key="3">
    <source>
        <dbReference type="PROSITE" id="PS51294"/>
    </source>
</evidence>
<feature type="region of interest" description="Disordered" evidence="1">
    <location>
        <begin position="455"/>
        <end position="483"/>
    </location>
</feature>
<dbReference type="InterPro" id="IPR009057">
    <property type="entry name" value="Homeodomain-like_sf"/>
</dbReference>
<dbReference type="Proteomes" id="UP001370758">
    <property type="component" value="Unassembled WGS sequence"/>
</dbReference>
<dbReference type="SMART" id="SM00717">
    <property type="entry name" value="SANT"/>
    <property type="match status" value="1"/>
</dbReference>
<proteinExistence type="predicted"/>
<dbReference type="SUPFAM" id="SSF46689">
    <property type="entry name" value="Homeodomain-like"/>
    <property type="match status" value="1"/>
</dbReference>
<feature type="domain" description="Myb-like" evidence="2">
    <location>
        <begin position="507"/>
        <end position="559"/>
    </location>
</feature>
<dbReference type="InterPro" id="IPR017930">
    <property type="entry name" value="Myb_dom"/>
</dbReference>
<name>A0AAV9VRZ0_9PEZI</name>
<evidence type="ECO:0000313" key="5">
    <source>
        <dbReference type="Proteomes" id="UP001370758"/>
    </source>
</evidence>
<evidence type="ECO:0000259" key="2">
    <source>
        <dbReference type="PROSITE" id="PS50090"/>
    </source>
</evidence>
<gene>
    <name evidence="4" type="ORF">TWF481_002968</name>
</gene>
<reference evidence="4 5" key="1">
    <citation type="submission" date="2023-08" db="EMBL/GenBank/DDBJ databases">
        <authorList>
            <person name="Palmer J.M."/>
        </authorList>
    </citation>
    <scope>NUCLEOTIDE SEQUENCE [LARGE SCALE GENOMIC DNA]</scope>
    <source>
        <strain evidence="4 5">TWF481</strain>
    </source>
</reference>
<dbReference type="AlphaFoldDB" id="A0AAV9VRZ0"/>
<dbReference type="CDD" id="cd11660">
    <property type="entry name" value="SANT_TRF"/>
    <property type="match status" value="1"/>
</dbReference>
<feature type="compositionally biased region" description="Basic and acidic residues" evidence="1">
    <location>
        <begin position="474"/>
        <end position="483"/>
    </location>
</feature>
<accession>A0AAV9VRZ0</accession>
<evidence type="ECO:0000313" key="4">
    <source>
        <dbReference type="EMBL" id="KAK6495923.1"/>
    </source>
</evidence>
<feature type="region of interest" description="Disordered" evidence="1">
    <location>
        <begin position="1"/>
        <end position="26"/>
    </location>
</feature>
<dbReference type="Gene3D" id="1.10.10.60">
    <property type="entry name" value="Homeodomain-like"/>
    <property type="match status" value="1"/>
</dbReference>